<dbReference type="PROSITE" id="PS50893">
    <property type="entry name" value="ABC_TRANSPORTER_2"/>
    <property type="match status" value="1"/>
</dbReference>
<evidence type="ECO:0000313" key="8">
    <source>
        <dbReference type="EMBL" id="HIQ83580.1"/>
    </source>
</evidence>
<reference evidence="8" key="1">
    <citation type="submission" date="2020-10" db="EMBL/GenBank/DDBJ databases">
        <authorList>
            <person name="Gilroy R."/>
        </authorList>
    </citation>
    <scope>NUCLEOTIDE SEQUENCE</scope>
    <source>
        <strain evidence="8">ChiSjej6B24-2974</strain>
    </source>
</reference>
<dbReference type="InterPro" id="IPR027417">
    <property type="entry name" value="P-loop_NTPase"/>
</dbReference>
<dbReference type="InterPro" id="IPR050166">
    <property type="entry name" value="ABC_transporter_ATP-bind"/>
</dbReference>
<dbReference type="InterPro" id="IPR003439">
    <property type="entry name" value="ABC_transporter-like_ATP-bd"/>
</dbReference>
<dbReference type="PROSITE" id="PS00211">
    <property type="entry name" value="ABC_TRANSPORTER_1"/>
    <property type="match status" value="1"/>
</dbReference>
<evidence type="ECO:0000256" key="5">
    <source>
        <dbReference type="ARBA" id="ARBA00022840"/>
    </source>
</evidence>
<keyword evidence="2" id="KW-0813">Transport</keyword>
<comment type="caution">
    <text evidence="8">The sequence shown here is derived from an EMBL/GenBank/DDBJ whole genome shotgun (WGS) entry which is preliminary data.</text>
</comment>
<keyword evidence="4" id="KW-0547">Nucleotide-binding</keyword>
<reference evidence="8" key="2">
    <citation type="journal article" date="2021" name="PeerJ">
        <title>Extensive microbial diversity within the chicken gut microbiome revealed by metagenomics and culture.</title>
        <authorList>
            <person name="Gilroy R."/>
            <person name="Ravi A."/>
            <person name="Getino M."/>
            <person name="Pursley I."/>
            <person name="Horton D.L."/>
            <person name="Alikhan N.F."/>
            <person name="Baker D."/>
            <person name="Gharbi K."/>
            <person name="Hall N."/>
            <person name="Watson M."/>
            <person name="Adriaenssens E.M."/>
            <person name="Foster-Nyarko E."/>
            <person name="Jarju S."/>
            <person name="Secka A."/>
            <person name="Antonio M."/>
            <person name="Oren A."/>
            <person name="Chaudhuri R.R."/>
            <person name="La Ragione R."/>
            <person name="Hildebrand F."/>
            <person name="Pallen M.J."/>
        </authorList>
    </citation>
    <scope>NUCLEOTIDE SEQUENCE</scope>
    <source>
        <strain evidence="8">ChiSjej6B24-2974</strain>
    </source>
</reference>
<dbReference type="Proteomes" id="UP000824260">
    <property type="component" value="Unassembled WGS sequence"/>
</dbReference>
<keyword evidence="5 8" id="KW-0067">ATP-binding</keyword>
<dbReference type="GO" id="GO:0005886">
    <property type="term" value="C:plasma membrane"/>
    <property type="evidence" value="ECO:0007669"/>
    <property type="project" value="UniProtKB-SubCell"/>
</dbReference>
<protein>
    <submittedName>
        <fullName evidence="8">ATP-binding cassette domain-containing protein</fullName>
    </submittedName>
</protein>
<evidence type="ECO:0000256" key="2">
    <source>
        <dbReference type="ARBA" id="ARBA00022448"/>
    </source>
</evidence>
<sequence>MLELRNICKVYNPGTVQEICLFENFNLSVPEGQFVSVVGSNGSGKTSMLNILCGSIPADSGSILLGGKDIVRESEHRRARRMGRVYQNPAMGTCGSMTILENMALADNKGKPYNLRPGTDRRRVEAYKELLRPLGLGLENMLSSKVGSLSGGQRQALSLIMSSMTPIEFLILDEHTAALDPKTAEIIMELTNRIVREKKLTALMVTHNLRYALEYGDRLLMMHQGGIVLDKAGEEKQNVRMDDILKIFNEISIECGN</sequence>
<accession>A0A9D0ZN56</accession>
<gene>
    <name evidence="8" type="ORF">IAA52_10830</name>
</gene>
<dbReference type="Gene3D" id="3.40.50.300">
    <property type="entry name" value="P-loop containing nucleotide triphosphate hydrolases"/>
    <property type="match status" value="1"/>
</dbReference>
<dbReference type="InterPro" id="IPR003593">
    <property type="entry name" value="AAA+_ATPase"/>
</dbReference>
<organism evidence="8 9">
    <name type="scientific">Candidatus Pullichristensenella stercorigallinarum</name>
    <dbReference type="NCBI Taxonomy" id="2840909"/>
    <lineage>
        <taxon>Bacteria</taxon>
        <taxon>Bacillati</taxon>
        <taxon>Bacillota</taxon>
        <taxon>Clostridia</taxon>
        <taxon>Candidatus Pullichristensenella</taxon>
    </lineage>
</organism>
<name>A0A9D0ZN56_9FIRM</name>
<evidence type="ECO:0000256" key="3">
    <source>
        <dbReference type="ARBA" id="ARBA00022475"/>
    </source>
</evidence>
<dbReference type="GO" id="GO:0016887">
    <property type="term" value="F:ATP hydrolysis activity"/>
    <property type="evidence" value="ECO:0007669"/>
    <property type="project" value="InterPro"/>
</dbReference>
<evidence type="ECO:0000256" key="6">
    <source>
        <dbReference type="ARBA" id="ARBA00023136"/>
    </source>
</evidence>
<evidence type="ECO:0000256" key="4">
    <source>
        <dbReference type="ARBA" id="ARBA00022741"/>
    </source>
</evidence>
<dbReference type="SMART" id="SM00382">
    <property type="entry name" value="AAA"/>
    <property type="match status" value="1"/>
</dbReference>
<dbReference type="AlphaFoldDB" id="A0A9D0ZN56"/>
<dbReference type="GO" id="GO:0005524">
    <property type="term" value="F:ATP binding"/>
    <property type="evidence" value="ECO:0007669"/>
    <property type="project" value="UniProtKB-KW"/>
</dbReference>
<comment type="subcellular location">
    <subcellularLocation>
        <location evidence="1">Cell membrane</location>
        <topology evidence="1">Peripheral membrane protein</topology>
    </subcellularLocation>
</comment>
<dbReference type="PANTHER" id="PTHR42788">
    <property type="entry name" value="TAURINE IMPORT ATP-BINDING PROTEIN-RELATED"/>
    <property type="match status" value="1"/>
</dbReference>
<dbReference type="EMBL" id="DVFZ01000103">
    <property type="protein sequence ID" value="HIQ83580.1"/>
    <property type="molecule type" value="Genomic_DNA"/>
</dbReference>
<evidence type="ECO:0000313" key="9">
    <source>
        <dbReference type="Proteomes" id="UP000824260"/>
    </source>
</evidence>
<dbReference type="SUPFAM" id="SSF52540">
    <property type="entry name" value="P-loop containing nucleoside triphosphate hydrolases"/>
    <property type="match status" value="1"/>
</dbReference>
<dbReference type="Pfam" id="PF00005">
    <property type="entry name" value="ABC_tran"/>
    <property type="match status" value="1"/>
</dbReference>
<keyword evidence="6" id="KW-0472">Membrane</keyword>
<dbReference type="InterPro" id="IPR017871">
    <property type="entry name" value="ABC_transporter-like_CS"/>
</dbReference>
<dbReference type="PANTHER" id="PTHR42788:SF7">
    <property type="entry name" value="NITRATE ABC TRANSPORTER ATP-BINDING PROTEIN"/>
    <property type="match status" value="1"/>
</dbReference>
<feature type="domain" description="ABC transporter" evidence="7">
    <location>
        <begin position="2"/>
        <end position="249"/>
    </location>
</feature>
<keyword evidence="3" id="KW-1003">Cell membrane</keyword>
<evidence type="ECO:0000256" key="1">
    <source>
        <dbReference type="ARBA" id="ARBA00004202"/>
    </source>
</evidence>
<evidence type="ECO:0000259" key="7">
    <source>
        <dbReference type="PROSITE" id="PS50893"/>
    </source>
</evidence>
<proteinExistence type="predicted"/>